<feature type="compositionally biased region" description="Low complexity" evidence="7">
    <location>
        <begin position="54"/>
        <end position="64"/>
    </location>
</feature>
<evidence type="ECO:0000256" key="2">
    <source>
        <dbReference type="ARBA" id="ARBA00022475"/>
    </source>
</evidence>
<evidence type="ECO:0000256" key="5">
    <source>
        <dbReference type="ARBA" id="ARBA00022737"/>
    </source>
</evidence>
<dbReference type="InterPro" id="IPR032675">
    <property type="entry name" value="LRR_dom_sf"/>
</dbReference>
<protein>
    <recommendedName>
        <fullName evidence="11">Leucine-rich repeat-containing N-terminal plant-type domain-containing protein</fullName>
    </recommendedName>
</protein>
<dbReference type="Gene3D" id="3.80.10.10">
    <property type="entry name" value="Ribonuclease Inhibitor"/>
    <property type="match status" value="3"/>
</dbReference>
<feature type="compositionally biased region" description="Polar residues" evidence="7">
    <location>
        <begin position="82"/>
        <end position="98"/>
    </location>
</feature>
<dbReference type="SMART" id="SM00369">
    <property type="entry name" value="LRR_TYP"/>
    <property type="match status" value="5"/>
</dbReference>
<evidence type="ECO:0008006" key="11">
    <source>
        <dbReference type="Google" id="ProtNLM"/>
    </source>
</evidence>
<feature type="compositionally biased region" description="Basic and acidic residues" evidence="7">
    <location>
        <begin position="65"/>
        <end position="79"/>
    </location>
</feature>
<dbReference type="InterPro" id="IPR052595">
    <property type="entry name" value="LRRC69/RLP"/>
</dbReference>
<keyword evidence="10" id="KW-1185">Reference proteome</keyword>
<dbReference type="FunFam" id="3.80.10.10:FF:000299">
    <property type="entry name" value="Piriformospora indica-insensitive protein 2"/>
    <property type="match status" value="1"/>
</dbReference>
<dbReference type="EMBL" id="JABMIG020000015">
    <property type="protein sequence ID" value="KAL3803132.1"/>
    <property type="molecule type" value="Genomic_DNA"/>
</dbReference>
<dbReference type="PANTHER" id="PTHR48057">
    <property type="entry name" value="LEUCINE-RICH REPEAT SERINE/THREONINE-PROTEIN KINASE 1"/>
    <property type="match status" value="1"/>
</dbReference>
<evidence type="ECO:0000256" key="8">
    <source>
        <dbReference type="SAM" id="Phobius"/>
    </source>
</evidence>
<evidence type="ECO:0000256" key="3">
    <source>
        <dbReference type="ARBA" id="ARBA00022614"/>
    </source>
</evidence>
<dbReference type="AlphaFoldDB" id="A0ABD3QS81"/>
<dbReference type="SUPFAM" id="SSF52047">
    <property type="entry name" value="RNI-like"/>
    <property type="match status" value="1"/>
</dbReference>
<dbReference type="Proteomes" id="UP001516023">
    <property type="component" value="Unassembled WGS sequence"/>
</dbReference>
<evidence type="ECO:0000256" key="1">
    <source>
        <dbReference type="ARBA" id="ARBA00004236"/>
    </source>
</evidence>
<sequence>MVSSSKEMSLRWSAINAARQSEDTNQRKPVSEGLWNALPLFGGGQQPDYSDTASVKSGRSSTSSKYRDEEGERLLDMAAKRLNTSTTTRNEAVSLRTSTEAKEYGENNSSEDEDEETEFRRRVVLDKEGNLTYDDDGYGDLHSRRTHNYYRRSMKQSVICILAIGVCVGIMVTFGLLVTKRLIGRRSSKDATDSSHSHGASSEQRVDGGDEWYQKPPSERFHAIKARLLEIRVTHPASFEDIHSAQYAALKWIADDDPRQLDPSNAFLTQRYGLVVLWFSTTETEYEWHVPAEYSEASSNHTGHRRLDNNNGTSVWTKHRNWLTDKGICEWEGVTCHTSDDEDDVAINTDGDVSRIEMRNNNMHGLMCKEIFTTLPHLTYADMSNNGFTGILSSQIGLWSELTYLNFTANRLGGSIPREIGEISQLKVLHFADNLLGESIPHTVGDLNQLRDLDLSGNELKGTIPYEMGQLEGLISLNLERSQPRETINNSSASNLLMGQIPHEFSKLSVVTLDVGYNNLGGPIPTEIGLMSRLETLRLNDNHFSGAVPSEIGQLVHLNEMHMNNNDFVGVLPSQLSNLLGLGKIPIEWTKLTGLQRLDVSNNKLQGELPIMIYDMKNLRELNLAKNSFAGEIPTELGSLYKLEAIHLETNEFKGSIPSQLGDLSKLKKLMLHNNLLTGKVSPELCKLVNDMFLSLISADCAGEAALLSEFNNYDHPTPSVLETEMGGIDNREAEMGRKMLNNET</sequence>
<dbReference type="GO" id="GO:0005886">
    <property type="term" value="C:plasma membrane"/>
    <property type="evidence" value="ECO:0007669"/>
    <property type="project" value="UniProtKB-SubCell"/>
</dbReference>
<dbReference type="PANTHER" id="PTHR48057:SF7">
    <property type="entry name" value="LEUCINE-RICH REPEAT SERINE_THREONINE-PROTEIN KINASE 1"/>
    <property type="match status" value="1"/>
</dbReference>
<feature type="transmembrane region" description="Helical" evidence="8">
    <location>
        <begin position="158"/>
        <end position="178"/>
    </location>
</feature>
<evidence type="ECO:0000313" key="9">
    <source>
        <dbReference type="EMBL" id="KAL3803132.1"/>
    </source>
</evidence>
<gene>
    <name evidence="9" type="ORF">HJC23_003407</name>
</gene>
<proteinExistence type="predicted"/>
<keyword evidence="4" id="KW-0732">Signal</keyword>
<comment type="subcellular location">
    <subcellularLocation>
        <location evidence="1">Cell membrane</location>
    </subcellularLocation>
</comment>
<dbReference type="InterPro" id="IPR001611">
    <property type="entry name" value="Leu-rich_rpt"/>
</dbReference>
<keyword evidence="5" id="KW-0677">Repeat</keyword>
<evidence type="ECO:0000313" key="10">
    <source>
        <dbReference type="Proteomes" id="UP001516023"/>
    </source>
</evidence>
<evidence type="ECO:0000256" key="4">
    <source>
        <dbReference type="ARBA" id="ARBA00022729"/>
    </source>
</evidence>
<keyword evidence="3" id="KW-0433">Leucine-rich repeat</keyword>
<organism evidence="9 10">
    <name type="scientific">Cyclotella cryptica</name>
    <dbReference type="NCBI Taxonomy" id="29204"/>
    <lineage>
        <taxon>Eukaryota</taxon>
        <taxon>Sar</taxon>
        <taxon>Stramenopiles</taxon>
        <taxon>Ochrophyta</taxon>
        <taxon>Bacillariophyta</taxon>
        <taxon>Coscinodiscophyceae</taxon>
        <taxon>Thalassiosirophycidae</taxon>
        <taxon>Stephanodiscales</taxon>
        <taxon>Stephanodiscaceae</taxon>
        <taxon>Cyclotella</taxon>
    </lineage>
</organism>
<reference evidence="9 10" key="1">
    <citation type="journal article" date="2020" name="G3 (Bethesda)">
        <title>Improved Reference Genome for Cyclotella cryptica CCMP332, a Model for Cell Wall Morphogenesis, Salinity Adaptation, and Lipid Production in Diatoms (Bacillariophyta).</title>
        <authorList>
            <person name="Roberts W.R."/>
            <person name="Downey K.M."/>
            <person name="Ruck E.C."/>
            <person name="Traller J.C."/>
            <person name="Alverson A.J."/>
        </authorList>
    </citation>
    <scope>NUCLEOTIDE SEQUENCE [LARGE SCALE GENOMIC DNA]</scope>
    <source>
        <strain evidence="9 10">CCMP332</strain>
    </source>
</reference>
<keyword evidence="8" id="KW-0812">Transmembrane</keyword>
<evidence type="ECO:0000256" key="6">
    <source>
        <dbReference type="ARBA" id="ARBA00023136"/>
    </source>
</evidence>
<keyword evidence="8" id="KW-1133">Transmembrane helix</keyword>
<dbReference type="Pfam" id="PF00560">
    <property type="entry name" value="LRR_1"/>
    <property type="match status" value="4"/>
</dbReference>
<feature type="region of interest" description="Disordered" evidence="7">
    <location>
        <begin position="188"/>
        <end position="212"/>
    </location>
</feature>
<dbReference type="FunFam" id="3.80.10.10:FF:000383">
    <property type="entry name" value="Leucine-rich repeat receptor protein kinase EMS1"/>
    <property type="match status" value="2"/>
</dbReference>
<keyword evidence="2" id="KW-1003">Cell membrane</keyword>
<name>A0ABD3QS81_9STRA</name>
<feature type="region of interest" description="Disordered" evidence="7">
    <location>
        <begin position="36"/>
        <end position="119"/>
    </location>
</feature>
<dbReference type="InterPro" id="IPR003591">
    <property type="entry name" value="Leu-rich_rpt_typical-subtyp"/>
</dbReference>
<evidence type="ECO:0000256" key="7">
    <source>
        <dbReference type="SAM" id="MobiDB-lite"/>
    </source>
</evidence>
<comment type="caution">
    <text evidence="9">The sequence shown here is derived from an EMBL/GenBank/DDBJ whole genome shotgun (WGS) entry which is preliminary data.</text>
</comment>
<keyword evidence="6 8" id="KW-0472">Membrane</keyword>
<accession>A0ABD3QS81</accession>